<evidence type="ECO:0000256" key="4">
    <source>
        <dbReference type="ARBA" id="ARBA00022833"/>
    </source>
</evidence>
<dbReference type="InterPro" id="IPR002125">
    <property type="entry name" value="CMP_dCMP_dom"/>
</dbReference>
<organism evidence="6 7">
    <name type="scientific">Metabacillus mangrovi</name>
    <dbReference type="NCBI Taxonomy" id="1491830"/>
    <lineage>
        <taxon>Bacteria</taxon>
        <taxon>Bacillati</taxon>
        <taxon>Bacillota</taxon>
        <taxon>Bacilli</taxon>
        <taxon>Bacillales</taxon>
        <taxon>Bacillaceae</taxon>
        <taxon>Metabacillus</taxon>
    </lineage>
</organism>
<dbReference type="InterPro" id="IPR050202">
    <property type="entry name" value="Cyt/Deoxycyt_deaminase"/>
</dbReference>
<comment type="caution">
    <text evidence="6">The sequence shown here is derived from an EMBL/GenBank/DDBJ whole genome shotgun (WGS) entry which is preliminary data.</text>
</comment>
<dbReference type="Pfam" id="PF00383">
    <property type="entry name" value="dCMP_cyt_deam_1"/>
    <property type="match status" value="1"/>
</dbReference>
<reference evidence="6 7" key="1">
    <citation type="journal article" date="2017" name="Int. J. Syst. Evol. Microbiol.">
        <title>Bacillus mangrovi sp. nov., isolated from a sediment sample from a mangrove forest.</title>
        <authorList>
            <person name="Gupta V."/>
            <person name="Singh P.K."/>
            <person name="Korpole S."/>
            <person name="Tanuku N.R.S."/>
            <person name="Pinnaka A.K."/>
        </authorList>
    </citation>
    <scope>NUCLEOTIDE SEQUENCE [LARGE SCALE GENOMIC DNA]</scope>
    <source>
        <strain evidence="6 7">KCTC 33872</strain>
    </source>
</reference>
<keyword evidence="7" id="KW-1185">Reference proteome</keyword>
<evidence type="ECO:0000256" key="3">
    <source>
        <dbReference type="ARBA" id="ARBA00022801"/>
    </source>
</evidence>
<dbReference type="NCBIfam" id="NF005314">
    <property type="entry name" value="PRK06848.1"/>
    <property type="match status" value="1"/>
</dbReference>
<keyword evidence="4" id="KW-0862">Zinc</keyword>
<dbReference type="Gene3D" id="3.40.140.10">
    <property type="entry name" value="Cytidine Deaminase, domain 2"/>
    <property type="match status" value="1"/>
</dbReference>
<sequence length="140" mass="15696">MRYIELTEEDQELVSAAQEIIRKLYEEDKHHVGAAIRTKTGETISAVHIEAYIGRVTVCAEAIAIGTAISNDQKDFETIVAVRHPHPDETDQRIRVVSPCGMCRELISDYAPDCQVILEVDGSLVKTPIKELIPFKYSRS</sequence>
<dbReference type="Proteomes" id="UP000434639">
    <property type="component" value="Unassembled WGS sequence"/>
</dbReference>
<dbReference type="GO" id="GO:0008270">
    <property type="term" value="F:zinc ion binding"/>
    <property type="evidence" value="ECO:0007669"/>
    <property type="project" value="InterPro"/>
</dbReference>
<dbReference type="AlphaFoldDB" id="A0A7X2V5I7"/>
<evidence type="ECO:0000313" key="7">
    <source>
        <dbReference type="Proteomes" id="UP000434639"/>
    </source>
</evidence>
<dbReference type="PANTHER" id="PTHR11644:SF2">
    <property type="entry name" value="CYTIDINE DEAMINASE"/>
    <property type="match status" value="1"/>
</dbReference>
<dbReference type="CDD" id="cd01283">
    <property type="entry name" value="cytidine_deaminase"/>
    <property type="match status" value="1"/>
</dbReference>
<dbReference type="RefSeq" id="WP_155112744.1">
    <property type="nucleotide sequence ID" value="NZ_WMIB01000012.1"/>
</dbReference>
<dbReference type="InterPro" id="IPR016192">
    <property type="entry name" value="APOBEC/CMP_deaminase_Zn-bd"/>
</dbReference>
<protein>
    <submittedName>
        <fullName evidence="6">Cytidine deaminase</fullName>
    </submittedName>
</protein>
<comment type="similarity">
    <text evidence="1">Belongs to the cytidine and deoxycytidylate deaminase family.</text>
</comment>
<keyword evidence="3" id="KW-0378">Hydrolase</keyword>
<evidence type="ECO:0000259" key="5">
    <source>
        <dbReference type="PROSITE" id="PS51747"/>
    </source>
</evidence>
<dbReference type="GO" id="GO:0042802">
    <property type="term" value="F:identical protein binding"/>
    <property type="evidence" value="ECO:0007669"/>
    <property type="project" value="UniProtKB-ARBA"/>
</dbReference>
<dbReference type="EMBL" id="WMIB01000012">
    <property type="protein sequence ID" value="MTH54226.1"/>
    <property type="molecule type" value="Genomic_DNA"/>
</dbReference>
<accession>A0A7X2V5I7</accession>
<evidence type="ECO:0000256" key="1">
    <source>
        <dbReference type="ARBA" id="ARBA00006576"/>
    </source>
</evidence>
<dbReference type="PROSITE" id="PS00903">
    <property type="entry name" value="CYT_DCMP_DEAMINASES_1"/>
    <property type="match status" value="1"/>
</dbReference>
<evidence type="ECO:0000256" key="2">
    <source>
        <dbReference type="ARBA" id="ARBA00022723"/>
    </source>
</evidence>
<dbReference type="PROSITE" id="PS51747">
    <property type="entry name" value="CYT_DCMP_DEAMINASES_2"/>
    <property type="match status" value="1"/>
</dbReference>
<dbReference type="GO" id="GO:0072527">
    <property type="term" value="P:pyrimidine-containing compound metabolic process"/>
    <property type="evidence" value="ECO:0007669"/>
    <property type="project" value="UniProtKB-ARBA"/>
</dbReference>
<dbReference type="InterPro" id="IPR016193">
    <property type="entry name" value="Cytidine_deaminase-like"/>
</dbReference>
<evidence type="ECO:0000313" key="6">
    <source>
        <dbReference type="EMBL" id="MTH54226.1"/>
    </source>
</evidence>
<dbReference type="GO" id="GO:0055086">
    <property type="term" value="P:nucleobase-containing small molecule metabolic process"/>
    <property type="evidence" value="ECO:0007669"/>
    <property type="project" value="UniProtKB-ARBA"/>
</dbReference>
<gene>
    <name evidence="6" type="ORF">GKZ89_12515</name>
</gene>
<keyword evidence="2" id="KW-0479">Metal-binding</keyword>
<feature type="domain" description="CMP/dCMP-type deaminase" evidence="5">
    <location>
        <begin position="8"/>
        <end position="140"/>
    </location>
</feature>
<name>A0A7X2V5I7_9BACI</name>
<dbReference type="OrthoDB" id="9799092at2"/>
<dbReference type="SUPFAM" id="SSF53927">
    <property type="entry name" value="Cytidine deaminase-like"/>
    <property type="match status" value="1"/>
</dbReference>
<proteinExistence type="inferred from homology"/>
<dbReference type="GO" id="GO:0004126">
    <property type="term" value="F:cytidine deaminase activity"/>
    <property type="evidence" value="ECO:0007669"/>
    <property type="project" value="UniProtKB-ARBA"/>
</dbReference>
<dbReference type="GO" id="GO:0005829">
    <property type="term" value="C:cytosol"/>
    <property type="evidence" value="ECO:0007669"/>
    <property type="project" value="TreeGrafter"/>
</dbReference>
<dbReference type="PANTHER" id="PTHR11644">
    <property type="entry name" value="CYTIDINE DEAMINASE"/>
    <property type="match status" value="1"/>
</dbReference>